<evidence type="ECO:0000313" key="3">
    <source>
        <dbReference type="Proteomes" id="UP001207294"/>
    </source>
</evidence>
<evidence type="ECO:0000313" key="2">
    <source>
        <dbReference type="EMBL" id="MCV4377237.1"/>
    </source>
</evidence>
<keyword evidence="1" id="KW-1133">Transmembrane helix</keyword>
<comment type="caution">
    <text evidence="2">The sequence shown here is derived from an EMBL/GenBank/DDBJ whole genome shotgun (WGS) entry which is preliminary data.</text>
</comment>
<dbReference type="Proteomes" id="UP001207294">
    <property type="component" value="Unassembled WGS sequence"/>
</dbReference>
<dbReference type="EMBL" id="JAOXML010000007">
    <property type="protein sequence ID" value="MCV4377237.1"/>
    <property type="molecule type" value="Genomic_DNA"/>
</dbReference>
<feature type="transmembrane region" description="Helical" evidence="1">
    <location>
        <begin position="21"/>
        <end position="45"/>
    </location>
</feature>
<organism evidence="2 3">
    <name type="scientific">Pseudomonas capsici</name>
    <dbReference type="NCBI Taxonomy" id="2810614"/>
    <lineage>
        <taxon>Bacteria</taxon>
        <taxon>Pseudomonadati</taxon>
        <taxon>Pseudomonadota</taxon>
        <taxon>Gammaproteobacteria</taxon>
        <taxon>Pseudomonadales</taxon>
        <taxon>Pseudomonadaceae</taxon>
        <taxon>Pseudomonas</taxon>
    </lineage>
</organism>
<dbReference type="GeneID" id="93561750"/>
<feature type="transmembrane region" description="Helical" evidence="1">
    <location>
        <begin position="84"/>
        <end position="103"/>
    </location>
</feature>
<keyword evidence="1" id="KW-0472">Membrane</keyword>
<keyword evidence="3" id="KW-1185">Reference proteome</keyword>
<keyword evidence="1" id="KW-0812">Transmembrane</keyword>
<reference evidence="2 3" key="1">
    <citation type="submission" date="2022-10" db="EMBL/GenBank/DDBJ databases">
        <title>Characterization of Pseudomonas capsici strains from pepper and tomato in Georgia.</title>
        <authorList>
            <person name="Zhao M."/>
            <person name="Dutta B."/>
        </authorList>
    </citation>
    <scope>NUCLEOTIDE SEQUENCE [LARGE SCALE GENOMIC DNA]</scope>
    <source>
        <strain evidence="2 3">Pc20-5</strain>
    </source>
</reference>
<evidence type="ECO:0000256" key="1">
    <source>
        <dbReference type="SAM" id="Phobius"/>
    </source>
</evidence>
<accession>A0ABT3BWL1</accession>
<protein>
    <submittedName>
        <fullName evidence="2">Uncharacterized protein</fullName>
    </submittedName>
</protein>
<sequence>MFKRLFVAYLKTFDHGAARKALSSTLVSLLFAIVPVVLVIAWTMLSDWIKRVFAFPWEFSFFSWAWLNELITRLMNWMAETVEILLVSMIPLIFGAFFLWAYLRRNWIFVFLTMRLFKKVTAPFFIFYFSAFLLRFLIDFEFFYNIDHLLADWGMANVLDSGKWLCLITGITWLLMSYASHKQVEIVKKERLERKEPPTLLDILDRLRKTCIKKNTAP</sequence>
<name>A0ABT3BWL1_9PSED</name>
<feature type="transmembrane region" description="Helical" evidence="1">
    <location>
        <begin position="164"/>
        <end position="181"/>
    </location>
</feature>
<feature type="transmembrane region" description="Helical" evidence="1">
    <location>
        <begin position="124"/>
        <end position="144"/>
    </location>
</feature>
<dbReference type="RefSeq" id="WP_206401825.1">
    <property type="nucleotide sequence ID" value="NZ_JAFGZD010000007.1"/>
</dbReference>
<proteinExistence type="predicted"/>
<gene>
    <name evidence="2" type="ORF">OH718_11590</name>
</gene>